<evidence type="ECO:0000313" key="3">
    <source>
        <dbReference type="Proteomes" id="UP000199034"/>
    </source>
</evidence>
<feature type="signal peptide" evidence="1">
    <location>
        <begin position="1"/>
        <end position="29"/>
    </location>
</feature>
<dbReference type="Proteomes" id="UP000199034">
    <property type="component" value="Unassembled WGS sequence"/>
</dbReference>
<name>A0A1G6XSI5_9ACTN</name>
<evidence type="ECO:0000256" key="1">
    <source>
        <dbReference type="SAM" id="SignalP"/>
    </source>
</evidence>
<keyword evidence="1" id="KW-0732">Signal</keyword>
<dbReference type="EMBL" id="FMZM01000011">
    <property type="protein sequence ID" value="SDD81128.1"/>
    <property type="molecule type" value="Genomic_DNA"/>
</dbReference>
<evidence type="ECO:0000313" key="2">
    <source>
        <dbReference type="EMBL" id="SDD81128.1"/>
    </source>
</evidence>
<dbReference type="OrthoDB" id="3782616at2"/>
<accession>A0A1G6XSI5</accession>
<dbReference type="RefSeq" id="WP_090859764.1">
    <property type="nucleotide sequence ID" value="NZ_FMZM01000011.1"/>
</dbReference>
<feature type="chain" id="PRO_5038904032" evidence="1">
    <location>
        <begin position="30"/>
        <end position="261"/>
    </location>
</feature>
<protein>
    <submittedName>
        <fullName evidence="2">Uncharacterized protein</fullName>
    </submittedName>
</protein>
<gene>
    <name evidence="2" type="ORF">SAMN05421872_11162</name>
</gene>
<dbReference type="STRING" id="1045774.SAMN05421872_11162"/>
<keyword evidence="3" id="KW-1185">Reference proteome</keyword>
<organism evidence="2 3">
    <name type="scientific">Nocardioides lianchengensis</name>
    <dbReference type="NCBI Taxonomy" id="1045774"/>
    <lineage>
        <taxon>Bacteria</taxon>
        <taxon>Bacillati</taxon>
        <taxon>Actinomycetota</taxon>
        <taxon>Actinomycetes</taxon>
        <taxon>Propionibacteriales</taxon>
        <taxon>Nocardioidaceae</taxon>
        <taxon>Nocardioides</taxon>
    </lineage>
</organism>
<dbReference type="AlphaFoldDB" id="A0A1G6XSI5"/>
<proteinExistence type="predicted"/>
<sequence>MSILTAPRTGSRLAVALSAAALVTSAGIAGGPALAKALNAHTVDGKHAVGSGASIKARRGKLVATSRRTGRLPDNIIARAPDAARLAGRPGSSYLLAGEADEVVQAGGTPTTTPLPAVGVSTSAVGFTTRTAGRLVLDLTGSGQLTCPSSSFVHWWIRLDGEPVLSSRMQLGEAAAIDFTYAGFPSIHLTGATAGSVAPGDHVAQLVGGCSTGVSGGSATSGIPGLLTATVVHRGLAPIARAAATRARTSCVTAGGGESCR</sequence>
<reference evidence="3" key="1">
    <citation type="submission" date="2016-10" db="EMBL/GenBank/DDBJ databases">
        <authorList>
            <person name="Varghese N."/>
            <person name="Submissions S."/>
        </authorList>
    </citation>
    <scope>NUCLEOTIDE SEQUENCE [LARGE SCALE GENOMIC DNA]</scope>
    <source>
        <strain evidence="3">CGMCC 4.6858</strain>
    </source>
</reference>